<keyword evidence="4" id="KW-0449">Lipoprotein</keyword>
<dbReference type="Gene3D" id="3.40.50.300">
    <property type="entry name" value="P-loop containing nucleotide triphosphate hydrolases"/>
    <property type="match status" value="1"/>
</dbReference>
<name>A0ABN8N3C1_9CNID</name>
<dbReference type="EMBL" id="CALNXK010000006">
    <property type="protein sequence ID" value="CAH3038162.1"/>
    <property type="molecule type" value="Genomic_DNA"/>
</dbReference>
<dbReference type="PRINTS" id="PR00449">
    <property type="entry name" value="RASTRNSFRMNG"/>
</dbReference>
<dbReference type="SMART" id="SM00173">
    <property type="entry name" value="RAS"/>
    <property type="match status" value="1"/>
</dbReference>
<sequence>MEMNYHLLFKILLVGDVEVGRSALPHPTASETPSSTPNIGVEFLKKTLEIERKKIKLQIWNVTGQESSQALTPSYYHGTLGFILVYDITDDASFNRISNWLSIIEQNASEKDFQKLLFANKSRCWCEELRTVTTERGELYAREHGMRFFESDNLDQAISLITQDILKKDQEQPAMKLLCDINK</sequence>
<dbReference type="PROSITE" id="PS51419">
    <property type="entry name" value="RAB"/>
    <property type="match status" value="1"/>
</dbReference>
<gene>
    <name evidence="6" type="ORF">PLOB_00039678</name>
</gene>
<dbReference type="InterPro" id="IPR001806">
    <property type="entry name" value="Small_GTPase"/>
</dbReference>
<comment type="caution">
    <text evidence="6">The sequence shown here is derived from an EMBL/GenBank/DDBJ whole genome shotgun (WGS) entry which is preliminary data.</text>
</comment>
<dbReference type="InterPro" id="IPR027417">
    <property type="entry name" value="P-loop_NTPase"/>
</dbReference>
<dbReference type="SMART" id="SM00175">
    <property type="entry name" value="RAB"/>
    <property type="match status" value="1"/>
</dbReference>
<dbReference type="SUPFAM" id="SSF52540">
    <property type="entry name" value="P-loop containing nucleoside triphosphate hydrolases"/>
    <property type="match status" value="1"/>
</dbReference>
<dbReference type="NCBIfam" id="TIGR00231">
    <property type="entry name" value="small_GTP"/>
    <property type="match status" value="1"/>
</dbReference>
<evidence type="ECO:0000313" key="6">
    <source>
        <dbReference type="EMBL" id="CAH3038162.1"/>
    </source>
</evidence>
<keyword evidence="2" id="KW-0547">Nucleotide-binding</keyword>
<evidence type="ECO:0000256" key="1">
    <source>
        <dbReference type="ARBA" id="ARBA00006270"/>
    </source>
</evidence>
<dbReference type="PROSITE" id="PS51421">
    <property type="entry name" value="RAS"/>
    <property type="match status" value="1"/>
</dbReference>
<dbReference type="InterPro" id="IPR050305">
    <property type="entry name" value="Small_GTPase_Rab"/>
</dbReference>
<evidence type="ECO:0000256" key="2">
    <source>
        <dbReference type="ARBA" id="ARBA00022741"/>
    </source>
</evidence>
<accession>A0ABN8N3C1</accession>
<protein>
    <submittedName>
        <fullName evidence="6">Uncharacterized protein</fullName>
    </submittedName>
</protein>
<keyword evidence="7" id="KW-1185">Reference proteome</keyword>
<organism evidence="6 7">
    <name type="scientific">Porites lobata</name>
    <dbReference type="NCBI Taxonomy" id="104759"/>
    <lineage>
        <taxon>Eukaryota</taxon>
        <taxon>Metazoa</taxon>
        <taxon>Cnidaria</taxon>
        <taxon>Anthozoa</taxon>
        <taxon>Hexacorallia</taxon>
        <taxon>Scleractinia</taxon>
        <taxon>Fungiina</taxon>
        <taxon>Poritidae</taxon>
        <taxon>Porites</taxon>
    </lineage>
</organism>
<keyword evidence="3" id="KW-0342">GTP-binding</keyword>
<dbReference type="Proteomes" id="UP001159405">
    <property type="component" value="Unassembled WGS sequence"/>
</dbReference>
<evidence type="ECO:0000256" key="5">
    <source>
        <dbReference type="ARBA" id="ARBA00023289"/>
    </source>
</evidence>
<comment type="similarity">
    <text evidence="1">Belongs to the small GTPase superfamily. Rab family.</text>
</comment>
<evidence type="ECO:0000313" key="7">
    <source>
        <dbReference type="Proteomes" id="UP001159405"/>
    </source>
</evidence>
<evidence type="ECO:0000256" key="3">
    <source>
        <dbReference type="ARBA" id="ARBA00023134"/>
    </source>
</evidence>
<dbReference type="InterPro" id="IPR005225">
    <property type="entry name" value="Small_GTP-bd"/>
</dbReference>
<dbReference type="Pfam" id="PF00071">
    <property type="entry name" value="Ras"/>
    <property type="match status" value="1"/>
</dbReference>
<dbReference type="PANTHER" id="PTHR47980">
    <property type="entry name" value="LD44762P"/>
    <property type="match status" value="1"/>
</dbReference>
<reference evidence="6 7" key="1">
    <citation type="submission" date="2022-05" db="EMBL/GenBank/DDBJ databases">
        <authorList>
            <consortium name="Genoscope - CEA"/>
            <person name="William W."/>
        </authorList>
    </citation>
    <scope>NUCLEOTIDE SEQUENCE [LARGE SCALE GENOMIC DNA]</scope>
</reference>
<keyword evidence="5" id="KW-0636">Prenylation</keyword>
<proteinExistence type="inferred from homology"/>
<evidence type="ECO:0000256" key="4">
    <source>
        <dbReference type="ARBA" id="ARBA00023288"/>
    </source>
</evidence>